<feature type="signal peptide" evidence="1">
    <location>
        <begin position="1"/>
        <end position="22"/>
    </location>
</feature>
<keyword evidence="3" id="KW-1185">Reference proteome</keyword>
<evidence type="ECO:0000313" key="2">
    <source>
        <dbReference type="EMBL" id="KOO26780.1"/>
    </source>
</evidence>
<sequence>MPETLASIVVALLGLLVALAIADCTEVAMTVGVRTRTPTMTLPDMTVTITTDGSTSARAAIALFISVRTLGEKEETSPASRRA</sequence>
<protein>
    <recommendedName>
        <fullName evidence="4">Secreted protein</fullName>
    </recommendedName>
</protein>
<keyword evidence="1" id="KW-0732">Signal</keyword>
<dbReference type="AlphaFoldDB" id="A0A0M0JJW0"/>
<dbReference type="EMBL" id="JWZX01002802">
    <property type="protein sequence ID" value="KOO26780.1"/>
    <property type="molecule type" value="Genomic_DNA"/>
</dbReference>
<gene>
    <name evidence="2" type="ORF">Ctob_008183</name>
</gene>
<name>A0A0M0JJW0_9EUKA</name>
<evidence type="ECO:0000256" key="1">
    <source>
        <dbReference type="SAM" id="SignalP"/>
    </source>
</evidence>
<feature type="non-terminal residue" evidence="2">
    <location>
        <position position="83"/>
    </location>
</feature>
<reference evidence="3" key="1">
    <citation type="journal article" date="2015" name="PLoS Genet.">
        <title>Genome Sequence and Transcriptome Analyses of Chrysochromulina tobin: Metabolic Tools for Enhanced Algal Fitness in the Prominent Order Prymnesiales (Haptophyceae).</title>
        <authorList>
            <person name="Hovde B.T."/>
            <person name="Deodato C.R."/>
            <person name="Hunsperger H.M."/>
            <person name="Ryken S.A."/>
            <person name="Yost W."/>
            <person name="Jha R.K."/>
            <person name="Patterson J."/>
            <person name="Monnat R.J. Jr."/>
            <person name="Barlow S.B."/>
            <person name="Starkenburg S.R."/>
            <person name="Cattolico R.A."/>
        </authorList>
    </citation>
    <scope>NUCLEOTIDE SEQUENCE</scope>
    <source>
        <strain evidence="3">CCMP291</strain>
    </source>
</reference>
<feature type="chain" id="PRO_5005601905" description="Secreted protein" evidence="1">
    <location>
        <begin position="23"/>
        <end position="83"/>
    </location>
</feature>
<dbReference type="Proteomes" id="UP000037460">
    <property type="component" value="Unassembled WGS sequence"/>
</dbReference>
<organism evidence="2 3">
    <name type="scientific">Chrysochromulina tobinii</name>
    <dbReference type="NCBI Taxonomy" id="1460289"/>
    <lineage>
        <taxon>Eukaryota</taxon>
        <taxon>Haptista</taxon>
        <taxon>Haptophyta</taxon>
        <taxon>Prymnesiophyceae</taxon>
        <taxon>Prymnesiales</taxon>
        <taxon>Chrysochromulinaceae</taxon>
        <taxon>Chrysochromulina</taxon>
    </lineage>
</organism>
<comment type="caution">
    <text evidence="2">The sequence shown here is derived from an EMBL/GenBank/DDBJ whole genome shotgun (WGS) entry which is preliminary data.</text>
</comment>
<evidence type="ECO:0008006" key="4">
    <source>
        <dbReference type="Google" id="ProtNLM"/>
    </source>
</evidence>
<evidence type="ECO:0000313" key="3">
    <source>
        <dbReference type="Proteomes" id="UP000037460"/>
    </source>
</evidence>
<proteinExistence type="predicted"/>
<accession>A0A0M0JJW0</accession>